<feature type="compositionally biased region" description="Polar residues" evidence="1">
    <location>
        <begin position="31"/>
        <end position="48"/>
    </location>
</feature>
<sequence>MDSAPSNATFLHVDVPILRYAVPRPRLSNSSRLIAGSSQSRGSTQQLDARTDAASIEDTAALAPNVGGPTPAVATWSKELAEIRRGRIRDQEAIQRLDRMWIMSGWLVGVWNESLISRQGCVTPRIELKLLRTKL</sequence>
<protein>
    <submittedName>
        <fullName evidence="2">Uncharacterized protein</fullName>
    </submittedName>
</protein>
<accession>A0A8H4U470</accession>
<dbReference type="AlphaFoldDB" id="A0A8H4U470"/>
<reference evidence="2" key="1">
    <citation type="journal article" date="2020" name="BMC Genomics">
        <title>Correction to: Identification and distribution of gene clusters required for synthesis of sphingolipid metabolism inhibitors in diverse species of the filamentous fungus Fusarium.</title>
        <authorList>
            <person name="Kim H.S."/>
            <person name="Lohmar J.M."/>
            <person name="Busman M."/>
            <person name="Brown D.W."/>
            <person name="Naumann T.A."/>
            <person name="Divon H.H."/>
            <person name="Lysoe E."/>
            <person name="Uhlig S."/>
            <person name="Proctor R.H."/>
        </authorList>
    </citation>
    <scope>NUCLEOTIDE SEQUENCE</scope>
    <source>
        <strain evidence="2">NRRL 20472</strain>
    </source>
</reference>
<dbReference type="Proteomes" id="UP000622797">
    <property type="component" value="Unassembled WGS sequence"/>
</dbReference>
<keyword evidence="3" id="KW-1185">Reference proteome</keyword>
<proteinExistence type="predicted"/>
<feature type="region of interest" description="Disordered" evidence="1">
    <location>
        <begin position="31"/>
        <end position="54"/>
    </location>
</feature>
<reference evidence="2" key="2">
    <citation type="submission" date="2020-05" db="EMBL/GenBank/DDBJ databases">
        <authorList>
            <person name="Kim H.-S."/>
            <person name="Proctor R.H."/>
            <person name="Brown D.W."/>
        </authorList>
    </citation>
    <scope>NUCLEOTIDE SEQUENCE</scope>
    <source>
        <strain evidence="2">NRRL 20472</strain>
    </source>
</reference>
<evidence type="ECO:0000256" key="1">
    <source>
        <dbReference type="SAM" id="MobiDB-lite"/>
    </source>
</evidence>
<gene>
    <name evidence="2" type="ORF">FSARC_3439</name>
</gene>
<dbReference type="EMBL" id="JABEXW010000166">
    <property type="protein sequence ID" value="KAF4969284.1"/>
    <property type="molecule type" value="Genomic_DNA"/>
</dbReference>
<name>A0A8H4U470_9HYPO</name>
<organism evidence="2 3">
    <name type="scientific">Fusarium sarcochroum</name>
    <dbReference type="NCBI Taxonomy" id="1208366"/>
    <lineage>
        <taxon>Eukaryota</taxon>
        <taxon>Fungi</taxon>
        <taxon>Dikarya</taxon>
        <taxon>Ascomycota</taxon>
        <taxon>Pezizomycotina</taxon>
        <taxon>Sordariomycetes</taxon>
        <taxon>Hypocreomycetidae</taxon>
        <taxon>Hypocreales</taxon>
        <taxon>Nectriaceae</taxon>
        <taxon>Fusarium</taxon>
        <taxon>Fusarium lateritium species complex</taxon>
    </lineage>
</organism>
<evidence type="ECO:0000313" key="3">
    <source>
        <dbReference type="Proteomes" id="UP000622797"/>
    </source>
</evidence>
<comment type="caution">
    <text evidence="2">The sequence shown here is derived from an EMBL/GenBank/DDBJ whole genome shotgun (WGS) entry which is preliminary data.</text>
</comment>
<evidence type="ECO:0000313" key="2">
    <source>
        <dbReference type="EMBL" id="KAF4969284.1"/>
    </source>
</evidence>